<feature type="region of interest" description="Disordered" evidence="3">
    <location>
        <begin position="301"/>
        <end position="339"/>
    </location>
</feature>
<feature type="domain" description="Calcineurin-like phosphoesterase" evidence="4">
    <location>
        <begin position="48"/>
        <end position="250"/>
    </location>
</feature>
<dbReference type="Pfam" id="PF00149">
    <property type="entry name" value="Metallophos"/>
    <property type="match status" value="1"/>
</dbReference>
<evidence type="ECO:0000256" key="1">
    <source>
        <dbReference type="ARBA" id="ARBA00022729"/>
    </source>
</evidence>
<dbReference type="InterPro" id="IPR004843">
    <property type="entry name" value="Calcineurin-like_PHP"/>
</dbReference>
<dbReference type="OrthoDB" id="411211at2759"/>
<dbReference type="InParanoid" id="A0A024G1K7"/>
<feature type="compositionally biased region" description="Basic and acidic residues" evidence="3">
    <location>
        <begin position="306"/>
        <end position="333"/>
    </location>
</feature>
<keyword evidence="6" id="KW-1185">Reference proteome</keyword>
<accession>A0A024G1K7</accession>
<gene>
    <name evidence="5" type="ORF">BN9_011900</name>
</gene>
<organism evidence="5 6">
    <name type="scientific">Albugo candida</name>
    <dbReference type="NCBI Taxonomy" id="65357"/>
    <lineage>
        <taxon>Eukaryota</taxon>
        <taxon>Sar</taxon>
        <taxon>Stramenopiles</taxon>
        <taxon>Oomycota</taxon>
        <taxon>Peronosporomycetes</taxon>
        <taxon>Albuginales</taxon>
        <taxon>Albuginaceae</taxon>
        <taxon>Albugo</taxon>
    </lineage>
</organism>
<dbReference type="AlphaFoldDB" id="A0A024G1K7"/>
<dbReference type="InterPro" id="IPR029052">
    <property type="entry name" value="Metallo-depent_PP-like"/>
</dbReference>
<evidence type="ECO:0000256" key="3">
    <source>
        <dbReference type="SAM" id="MobiDB-lite"/>
    </source>
</evidence>
<proteinExistence type="predicted"/>
<evidence type="ECO:0000259" key="4">
    <source>
        <dbReference type="Pfam" id="PF00149"/>
    </source>
</evidence>
<name>A0A024G1K7_9STRA</name>
<keyword evidence="1" id="KW-0732">Signal</keyword>
<evidence type="ECO:0000313" key="5">
    <source>
        <dbReference type="EMBL" id="CCI40406.1"/>
    </source>
</evidence>
<dbReference type="Gene3D" id="3.60.21.10">
    <property type="match status" value="1"/>
</dbReference>
<dbReference type="EMBL" id="CAIX01000008">
    <property type="protein sequence ID" value="CCI40406.1"/>
    <property type="molecule type" value="Genomic_DNA"/>
</dbReference>
<dbReference type="PANTHER" id="PTHR10161:SF14">
    <property type="entry name" value="TARTRATE-RESISTANT ACID PHOSPHATASE TYPE 5"/>
    <property type="match status" value="1"/>
</dbReference>
<evidence type="ECO:0000313" key="6">
    <source>
        <dbReference type="Proteomes" id="UP000053237"/>
    </source>
</evidence>
<comment type="caution">
    <text evidence="5">The sequence shown here is derived from an EMBL/GenBank/DDBJ whole genome shotgun (WGS) entry which is preliminary data.</text>
</comment>
<dbReference type="PANTHER" id="PTHR10161">
    <property type="entry name" value="TARTRATE-RESISTANT ACID PHOSPHATASE TYPE 5"/>
    <property type="match status" value="1"/>
</dbReference>
<dbReference type="SUPFAM" id="SSF56300">
    <property type="entry name" value="Metallo-dependent phosphatases"/>
    <property type="match status" value="1"/>
</dbReference>
<dbReference type="STRING" id="65357.A0A024G1K7"/>
<protein>
    <recommendedName>
        <fullName evidence="4">Calcineurin-like phosphoesterase domain-containing protein</fullName>
    </recommendedName>
</protein>
<dbReference type="Proteomes" id="UP000053237">
    <property type="component" value="Unassembled WGS sequence"/>
</dbReference>
<evidence type="ECO:0000256" key="2">
    <source>
        <dbReference type="ARBA" id="ARBA00022801"/>
    </source>
</evidence>
<sequence length="393" mass="44968">MRIYQTWFSTFLLPHAVYHHLFCRANEESVNWEIDHLNIKADTDGIVKFAVLGDFGHNEVSSYAATMAAELNRLCKAGEITFIVSTGDNFYGEVKFDDYWIKRFEISKNSCKWVVIPGNSDYKVLQKFRQSPLEKIEAERKGPSKFARKWIMPSSNFLGKIEYAEDSVYEFVFLDTVEVDGQEDGEIEEMGRKRIELLENLNSKKKYIVFGHYPLMSDVQGDLEEKVDFLRTYFDKNSNMLVYCSGHVHALELLIADKVIEGKKNAPRYAQVISGAAGAFLNVKGRDEDYQVTENGLKKAVPSNSAEKKAETNGKKREAKSEEKTEKKREKFQGSKQGSGLYAQSENGFVVFTLYTSQHVLDLTYYTFPKGKKTLQPFRFSLGGEERVKQVNL</sequence>
<keyword evidence="2" id="KW-0378">Hydrolase</keyword>
<dbReference type="GO" id="GO:0016787">
    <property type="term" value="F:hydrolase activity"/>
    <property type="evidence" value="ECO:0007669"/>
    <property type="project" value="UniProtKB-KW"/>
</dbReference>
<reference evidence="5 6" key="1">
    <citation type="submission" date="2012-05" db="EMBL/GenBank/DDBJ databases">
        <title>Recombination and specialization in a pathogen metapopulation.</title>
        <authorList>
            <person name="Gardiner A."/>
            <person name="Kemen E."/>
            <person name="Schultz-Larsen T."/>
            <person name="MacLean D."/>
            <person name="Van Oosterhout C."/>
            <person name="Jones J.D.G."/>
        </authorList>
    </citation>
    <scope>NUCLEOTIDE SEQUENCE [LARGE SCALE GENOMIC DNA]</scope>
    <source>
        <strain evidence="5 6">Ac Nc2</strain>
    </source>
</reference>
<dbReference type="InterPro" id="IPR051558">
    <property type="entry name" value="Metallophosphoesterase_PAP"/>
</dbReference>